<dbReference type="Gene3D" id="3.40.50.2300">
    <property type="match status" value="1"/>
</dbReference>
<evidence type="ECO:0000256" key="1">
    <source>
        <dbReference type="ARBA" id="ARBA00022553"/>
    </source>
</evidence>
<dbReference type="InterPro" id="IPR000792">
    <property type="entry name" value="Tscrpt_reg_LuxR_C"/>
</dbReference>
<dbReference type="SMART" id="SM00421">
    <property type="entry name" value="HTH_LUXR"/>
    <property type="match status" value="1"/>
</dbReference>
<dbReference type="InterPro" id="IPR011006">
    <property type="entry name" value="CheY-like_superfamily"/>
</dbReference>
<evidence type="ECO:0000256" key="2">
    <source>
        <dbReference type="ARBA" id="ARBA00023125"/>
    </source>
</evidence>
<dbReference type="InterPro" id="IPR001789">
    <property type="entry name" value="Sig_transdc_resp-reg_receiver"/>
</dbReference>
<feature type="modified residue" description="4-aspartylphosphate" evidence="3">
    <location>
        <position position="58"/>
    </location>
</feature>
<evidence type="ECO:0000259" key="4">
    <source>
        <dbReference type="PROSITE" id="PS50110"/>
    </source>
</evidence>
<dbReference type="CDD" id="cd17535">
    <property type="entry name" value="REC_NarL-like"/>
    <property type="match status" value="1"/>
</dbReference>
<name>A0A8J7TNM1_9BACT</name>
<organism evidence="5 6">
    <name type="scientific">Candidatus Obscuribacter phosphatis</name>
    <dbReference type="NCBI Taxonomy" id="1906157"/>
    <lineage>
        <taxon>Bacteria</taxon>
        <taxon>Bacillati</taxon>
        <taxon>Candidatus Melainabacteria</taxon>
        <taxon>Candidatus Obscuribacterales</taxon>
        <taxon>Candidatus Obscuribacteraceae</taxon>
        <taxon>Candidatus Obscuribacter</taxon>
    </lineage>
</organism>
<dbReference type="InterPro" id="IPR058245">
    <property type="entry name" value="NreC/VraR/RcsB-like_REC"/>
</dbReference>
<dbReference type="PANTHER" id="PTHR43214:SF43">
    <property type="entry name" value="TWO-COMPONENT RESPONSE REGULATOR"/>
    <property type="match status" value="1"/>
</dbReference>
<reference evidence="5" key="1">
    <citation type="submission" date="2021-02" db="EMBL/GenBank/DDBJ databases">
        <title>Genome-Resolved Metagenomics of a Microbial Community Performing Photosynthetic Biological Nutrient Removal.</title>
        <authorList>
            <person name="Mcdaniel E.A."/>
        </authorList>
    </citation>
    <scope>NUCLEOTIDE SEQUENCE</scope>
    <source>
        <strain evidence="5">UWPOB_OBS1</strain>
    </source>
</reference>
<dbReference type="Gene3D" id="1.10.10.10">
    <property type="entry name" value="Winged helix-like DNA-binding domain superfamily/Winged helix DNA-binding domain"/>
    <property type="match status" value="1"/>
</dbReference>
<dbReference type="SMART" id="SM00448">
    <property type="entry name" value="REC"/>
    <property type="match status" value="1"/>
</dbReference>
<dbReference type="InterPro" id="IPR016032">
    <property type="entry name" value="Sig_transdc_resp-reg_C-effctor"/>
</dbReference>
<proteinExistence type="predicted"/>
<dbReference type="GO" id="GO:0003677">
    <property type="term" value="F:DNA binding"/>
    <property type="evidence" value="ECO:0007669"/>
    <property type="project" value="UniProtKB-KW"/>
</dbReference>
<dbReference type="InterPro" id="IPR036388">
    <property type="entry name" value="WH-like_DNA-bd_sf"/>
</dbReference>
<dbReference type="PROSITE" id="PS50110">
    <property type="entry name" value="RESPONSE_REGULATORY"/>
    <property type="match status" value="1"/>
</dbReference>
<dbReference type="PANTHER" id="PTHR43214">
    <property type="entry name" value="TWO-COMPONENT RESPONSE REGULATOR"/>
    <property type="match status" value="1"/>
</dbReference>
<evidence type="ECO:0000256" key="3">
    <source>
        <dbReference type="PROSITE-ProRule" id="PRU00169"/>
    </source>
</evidence>
<dbReference type="Proteomes" id="UP000664277">
    <property type="component" value="Unassembled WGS sequence"/>
</dbReference>
<keyword evidence="2" id="KW-0238">DNA-binding</keyword>
<dbReference type="AlphaFoldDB" id="A0A8J7TNM1"/>
<comment type="caution">
    <text evidence="5">The sequence shown here is derived from an EMBL/GenBank/DDBJ whole genome shotgun (WGS) entry which is preliminary data.</text>
</comment>
<sequence>MSSETRLLIVEDHFATLDGLTLGLSQFGFKVIGSATSSDDGLRLLREKNSEIDVVILDLHLPGNLGPKAALEAFRKTASERTKLIIFSAEARVAFIQSVLSMGVSAYLLKSERVAKVAETITAVMEGQSGLISDEVTKTYKKITRAEMEVLSMLGRGMKYQDIADHRLTSVATARKQCETLQLKLGLSSREQLIAWAVQNGFGSVDSEN</sequence>
<keyword evidence="1 3" id="KW-0597">Phosphoprotein</keyword>
<dbReference type="InterPro" id="IPR039420">
    <property type="entry name" value="WalR-like"/>
</dbReference>
<accession>A0A8J7TNM1</accession>
<dbReference type="GO" id="GO:0006355">
    <property type="term" value="P:regulation of DNA-templated transcription"/>
    <property type="evidence" value="ECO:0007669"/>
    <property type="project" value="InterPro"/>
</dbReference>
<protein>
    <submittedName>
        <fullName evidence="5">Response regulator transcription factor</fullName>
    </submittedName>
</protein>
<dbReference type="GO" id="GO:0000160">
    <property type="term" value="P:phosphorelay signal transduction system"/>
    <property type="evidence" value="ECO:0007669"/>
    <property type="project" value="InterPro"/>
</dbReference>
<dbReference type="SUPFAM" id="SSF52172">
    <property type="entry name" value="CheY-like"/>
    <property type="match status" value="1"/>
</dbReference>
<evidence type="ECO:0000313" key="6">
    <source>
        <dbReference type="Proteomes" id="UP000664277"/>
    </source>
</evidence>
<dbReference type="EMBL" id="JAFLCK010000028">
    <property type="protein sequence ID" value="MBN8661955.1"/>
    <property type="molecule type" value="Genomic_DNA"/>
</dbReference>
<evidence type="ECO:0000313" key="5">
    <source>
        <dbReference type="EMBL" id="MBN8661955.1"/>
    </source>
</evidence>
<feature type="domain" description="Response regulatory" evidence="4">
    <location>
        <begin position="6"/>
        <end position="125"/>
    </location>
</feature>
<gene>
    <name evidence="5" type="ORF">J0M35_16425</name>
</gene>
<dbReference type="SUPFAM" id="SSF46894">
    <property type="entry name" value="C-terminal effector domain of the bipartite response regulators"/>
    <property type="match status" value="1"/>
</dbReference>
<dbReference type="Pfam" id="PF00072">
    <property type="entry name" value="Response_reg"/>
    <property type="match status" value="1"/>
</dbReference>